<dbReference type="GO" id="GO:0001731">
    <property type="term" value="P:formation of translation preinitiation complex"/>
    <property type="evidence" value="ECO:0007669"/>
    <property type="project" value="TreeGrafter"/>
</dbReference>
<dbReference type="EMBL" id="JAVEPI010000001">
    <property type="protein sequence ID" value="KAK1444696.1"/>
    <property type="molecule type" value="Genomic_DNA"/>
</dbReference>
<dbReference type="InterPro" id="IPR046447">
    <property type="entry name" value="DENR_C"/>
</dbReference>
<dbReference type="PANTHER" id="PTHR12789">
    <property type="entry name" value="DENSITY-REGULATED PROTEIN HOMOLOG"/>
    <property type="match status" value="1"/>
</dbReference>
<dbReference type="CDD" id="cd11607">
    <property type="entry name" value="DENR_C"/>
    <property type="match status" value="1"/>
</dbReference>
<gene>
    <name evidence="3" type="ORF">BgAZ_106020</name>
</gene>
<dbReference type="InterPro" id="IPR036877">
    <property type="entry name" value="SUI1_dom_sf"/>
</dbReference>
<dbReference type="AlphaFoldDB" id="A0AAD8PFX9"/>
<dbReference type="InterPro" id="IPR050318">
    <property type="entry name" value="DENR/SUI1_TIF"/>
</dbReference>
<dbReference type="SUPFAM" id="SSF55159">
    <property type="entry name" value="eIF1-like"/>
    <property type="match status" value="1"/>
</dbReference>
<dbReference type="GO" id="GO:0003743">
    <property type="term" value="F:translation initiation factor activity"/>
    <property type="evidence" value="ECO:0007669"/>
    <property type="project" value="InterPro"/>
</dbReference>
<protein>
    <submittedName>
        <fullName evidence="3">Density-regulated like protein</fullName>
    </submittedName>
</protein>
<dbReference type="PROSITE" id="PS50296">
    <property type="entry name" value="SUI1"/>
    <property type="match status" value="1"/>
</dbReference>
<evidence type="ECO:0000313" key="4">
    <source>
        <dbReference type="Proteomes" id="UP001230268"/>
    </source>
</evidence>
<dbReference type="PANTHER" id="PTHR12789:SF0">
    <property type="entry name" value="DENSITY-REGULATED PROTEIN"/>
    <property type="match status" value="1"/>
</dbReference>
<reference evidence="3" key="1">
    <citation type="submission" date="2023-08" db="EMBL/GenBank/DDBJ databases">
        <title>Draft sequence of the Babesia gibsoni genome.</title>
        <authorList>
            <person name="Yamagishi J.Y."/>
            <person name="Xuan X.X."/>
        </authorList>
    </citation>
    <scope>NUCLEOTIDE SEQUENCE</scope>
    <source>
        <strain evidence="3">Azabu</strain>
    </source>
</reference>
<dbReference type="Gene3D" id="3.30.780.10">
    <property type="entry name" value="SUI1-like domain"/>
    <property type="match status" value="1"/>
</dbReference>
<dbReference type="GO" id="GO:0002188">
    <property type="term" value="P:translation reinitiation"/>
    <property type="evidence" value="ECO:0007669"/>
    <property type="project" value="TreeGrafter"/>
</dbReference>
<dbReference type="GO" id="GO:0003729">
    <property type="term" value="F:mRNA binding"/>
    <property type="evidence" value="ECO:0007669"/>
    <property type="project" value="TreeGrafter"/>
</dbReference>
<feature type="domain" description="SUI1" evidence="2">
    <location>
        <begin position="89"/>
        <end position="161"/>
    </location>
</feature>
<evidence type="ECO:0000256" key="1">
    <source>
        <dbReference type="ARBA" id="ARBA00007514"/>
    </source>
</evidence>
<sequence>MGKNQASTDCVAAEEGVPMVPVLVEYCQHCSMPYDFCDFGDKWDTGVCREECIRRYPDIFGTEEELAKSMSKVSVSQPRKKKPEVRQEVTVQTSSRAKRKVVTSVTGLHLFGVKLDVAAKVFAKHLASGAGVVKGIPGQMDKIDCQGDVEEQVIQLILTQYPFISEDKIVRLPSKIK</sequence>
<name>A0AAD8PFX9_BABGI</name>
<evidence type="ECO:0000313" key="3">
    <source>
        <dbReference type="EMBL" id="KAK1444696.1"/>
    </source>
</evidence>
<accession>A0AAD8PFX9</accession>
<dbReference type="Proteomes" id="UP001230268">
    <property type="component" value="Unassembled WGS sequence"/>
</dbReference>
<dbReference type="InterPro" id="IPR048517">
    <property type="entry name" value="DENR_N"/>
</dbReference>
<dbReference type="InterPro" id="IPR001950">
    <property type="entry name" value="SUI1"/>
</dbReference>
<dbReference type="Pfam" id="PF01253">
    <property type="entry name" value="SUI1"/>
    <property type="match status" value="1"/>
</dbReference>
<proteinExistence type="inferred from homology"/>
<dbReference type="Pfam" id="PF21023">
    <property type="entry name" value="DENR_N"/>
    <property type="match status" value="1"/>
</dbReference>
<comment type="similarity">
    <text evidence="1">Belongs to the DENR family.</text>
</comment>
<organism evidence="3 4">
    <name type="scientific">Babesia gibsoni</name>
    <dbReference type="NCBI Taxonomy" id="33632"/>
    <lineage>
        <taxon>Eukaryota</taxon>
        <taxon>Sar</taxon>
        <taxon>Alveolata</taxon>
        <taxon>Apicomplexa</taxon>
        <taxon>Aconoidasida</taxon>
        <taxon>Piroplasmida</taxon>
        <taxon>Babesiidae</taxon>
        <taxon>Babesia</taxon>
    </lineage>
</organism>
<keyword evidence="4" id="KW-1185">Reference proteome</keyword>
<comment type="caution">
    <text evidence="3">The sequence shown here is derived from an EMBL/GenBank/DDBJ whole genome shotgun (WGS) entry which is preliminary data.</text>
</comment>
<evidence type="ECO:0000259" key="2">
    <source>
        <dbReference type="PROSITE" id="PS50296"/>
    </source>
</evidence>